<evidence type="ECO:0000256" key="3">
    <source>
        <dbReference type="ARBA" id="ARBA00022723"/>
    </source>
</evidence>
<keyword evidence="9" id="KW-1185">Reference proteome</keyword>
<keyword evidence="6" id="KW-0411">Iron-sulfur</keyword>
<dbReference type="Pfam" id="PF13459">
    <property type="entry name" value="Fer4_15"/>
    <property type="match status" value="1"/>
</dbReference>
<dbReference type="AlphaFoldDB" id="A0A563F2F1"/>
<evidence type="ECO:0000256" key="6">
    <source>
        <dbReference type="ARBA" id="ARBA00023014"/>
    </source>
</evidence>
<proteinExistence type="predicted"/>
<evidence type="ECO:0000313" key="9">
    <source>
        <dbReference type="Proteomes" id="UP000316639"/>
    </source>
</evidence>
<accession>A0A563F2F1</accession>
<name>A0A563F2F1_9PSEU</name>
<dbReference type="PANTHER" id="PTHR36923">
    <property type="entry name" value="FERREDOXIN"/>
    <property type="match status" value="1"/>
</dbReference>
<keyword evidence="7" id="KW-0003">3Fe-4S</keyword>
<comment type="cofactor">
    <cofactor evidence="1">
        <name>[3Fe-4S] cluster</name>
        <dbReference type="ChEBI" id="CHEBI:21137"/>
    </cofactor>
</comment>
<gene>
    <name evidence="8" type="ORF">FKR81_00535</name>
</gene>
<evidence type="ECO:0000256" key="4">
    <source>
        <dbReference type="ARBA" id="ARBA00022982"/>
    </source>
</evidence>
<dbReference type="EMBL" id="VOBR01000001">
    <property type="protein sequence ID" value="TWP54093.1"/>
    <property type="molecule type" value="Genomic_DNA"/>
</dbReference>
<evidence type="ECO:0000256" key="5">
    <source>
        <dbReference type="ARBA" id="ARBA00023004"/>
    </source>
</evidence>
<comment type="caution">
    <text evidence="8">The sequence shown here is derived from an EMBL/GenBank/DDBJ whole genome shotgun (WGS) entry which is preliminary data.</text>
</comment>
<keyword evidence="2" id="KW-0813">Transport</keyword>
<dbReference type="Gene3D" id="3.30.70.20">
    <property type="match status" value="1"/>
</dbReference>
<keyword evidence="5" id="KW-0408">Iron</keyword>
<evidence type="ECO:0000313" key="8">
    <source>
        <dbReference type="EMBL" id="TWP54093.1"/>
    </source>
</evidence>
<organism evidence="8 9">
    <name type="scientific">Lentzea tibetensis</name>
    <dbReference type="NCBI Taxonomy" id="2591470"/>
    <lineage>
        <taxon>Bacteria</taxon>
        <taxon>Bacillati</taxon>
        <taxon>Actinomycetota</taxon>
        <taxon>Actinomycetes</taxon>
        <taxon>Pseudonocardiales</taxon>
        <taxon>Pseudonocardiaceae</taxon>
        <taxon>Lentzea</taxon>
    </lineage>
</organism>
<evidence type="ECO:0000256" key="7">
    <source>
        <dbReference type="ARBA" id="ARBA00023291"/>
    </source>
</evidence>
<evidence type="ECO:0000256" key="2">
    <source>
        <dbReference type="ARBA" id="ARBA00022448"/>
    </source>
</evidence>
<keyword evidence="3" id="KW-0479">Metal-binding</keyword>
<dbReference type="GO" id="GO:0051538">
    <property type="term" value="F:3 iron, 4 sulfur cluster binding"/>
    <property type="evidence" value="ECO:0007669"/>
    <property type="project" value="UniProtKB-KW"/>
</dbReference>
<sequence length="63" mass="6896">MRVSVDHALCEANGLCVGILPEVFDLDEEEVLLVRDGELAGDEVERGELAVTTCPRRALRVTD</sequence>
<dbReference type="InterPro" id="IPR051269">
    <property type="entry name" value="Fe-S_cluster_ET"/>
</dbReference>
<keyword evidence="4" id="KW-0249">Electron transport</keyword>
<dbReference type="RefSeq" id="WP_146348876.1">
    <property type="nucleotide sequence ID" value="NZ_VOBR01000001.1"/>
</dbReference>
<protein>
    <submittedName>
        <fullName evidence="8">Ferredoxin</fullName>
    </submittedName>
</protein>
<dbReference type="Proteomes" id="UP000316639">
    <property type="component" value="Unassembled WGS sequence"/>
</dbReference>
<reference evidence="8 9" key="1">
    <citation type="submission" date="2019-07" db="EMBL/GenBank/DDBJ databases">
        <title>Lentzea xizangensis sp. nov., isolated from Qinghai-Tibetan Plateau Soils.</title>
        <authorList>
            <person name="Huang J."/>
        </authorList>
    </citation>
    <scope>NUCLEOTIDE SEQUENCE [LARGE SCALE GENOMIC DNA]</scope>
    <source>
        <strain evidence="8 9">FXJ1.1311</strain>
    </source>
</reference>
<dbReference type="GO" id="GO:0046872">
    <property type="term" value="F:metal ion binding"/>
    <property type="evidence" value="ECO:0007669"/>
    <property type="project" value="UniProtKB-KW"/>
</dbReference>
<dbReference type="SUPFAM" id="SSF54862">
    <property type="entry name" value="4Fe-4S ferredoxins"/>
    <property type="match status" value="1"/>
</dbReference>
<dbReference type="PANTHER" id="PTHR36923:SF3">
    <property type="entry name" value="FERREDOXIN"/>
    <property type="match status" value="1"/>
</dbReference>
<evidence type="ECO:0000256" key="1">
    <source>
        <dbReference type="ARBA" id="ARBA00001927"/>
    </source>
</evidence>